<organism evidence="1 2">
    <name type="scientific">Diphasiastrum complanatum</name>
    <name type="common">Issler's clubmoss</name>
    <name type="synonym">Lycopodium complanatum</name>
    <dbReference type="NCBI Taxonomy" id="34168"/>
    <lineage>
        <taxon>Eukaryota</taxon>
        <taxon>Viridiplantae</taxon>
        <taxon>Streptophyta</taxon>
        <taxon>Embryophyta</taxon>
        <taxon>Tracheophyta</taxon>
        <taxon>Lycopodiopsida</taxon>
        <taxon>Lycopodiales</taxon>
        <taxon>Lycopodiaceae</taxon>
        <taxon>Lycopodioideae</taxon>
        <taxon>Diphasiastrum</taxon>
    </lineage>
</organism>
<accession>A0ACC2BH47</accession>
<evidence type="ECO:0000313" key="2">
    <source>
        <dbReference type="Proteomes" id="UP001162992"/>
    </source>
</evidence>
<protein>
    <submittedName>
        <fullName evidence="1">Uncharacterized protein</fullName>
    </submittedName>
</protein>
<sequence>MPGEVSEFRGLDMAERMLPVRRYKTRIVDKVRLNRVTLIYAETGSGKSSQVPQMLLEEGLAPILCTQPRRLAVMAIAKHVAKDLNCTLGELVGYQIGQLNMTTSKSQIVFKTAGILLEDLRASGIAALSSYKVVILDEVHERSVESDLVLCCVKQFMLRNSRIRLVLMSATADFNKYEEYFKEISRDERVEVIAIPSIVSQLQQAMLP</sequence>
<keyword evidence="2" id="KW-1185">Reference proteome</keyword>
<dbReference type="EMBL" id="CM055106">
    <property type="protein sequence ID" value="KAJ7528759.1"/>
    <property type="molecule type" value="Genomic_DNA"/>
</dbReference>
<dbReference type="Proteomes" id="UP001162992">
    <property type="component" value="Chromosome 15"/>
</dbReference>
<proteinExistence type="predicted"/>
<gene>
    <name evidence="1" type="ORF">O6H91_15G018100</name>
</gene>
<comment type="caution">
    <text evidence="1">The sequence shown here is derived from an EMBL/GenBank/DDBJ whole genome shotgun (WGS) entry which is preliminary data.</text>
</comment>
<reference evidence="2" key="1">
    <citation type="journal article" date="2024" name="Proc. Natl. Acad. Sci. U.S.A.">
        <title>Extraordinary preservation of gene collinearity over three hundred million years revealed in homosporous lycophytes.</title>
        <authorList>
            <person name="Li C."/>
            <person name="Wickell D."/>
            <person name="Kuo L.Y."/>
            <person name="Chen X."/>
            <person name="Nie B."/>
            <person name="Liao X."/>
            <person name="Peng D."/>
            <person name="Ji J."/>
            <person name="Jenkins J."/>
            <person name="Williams M."/>
            <person name="Shu S."/>
            <person name="Plott C."/>
            <person name="Barry K."/>
            <person name="Rajasekar S."/>
            <person name="Grimwood J."/>
            <person name="Han X."/>
            <person name="Sun S."/>
            <person name="Hou Z."/>
            <person name="He W."/>
            <person name="Dai G."/>
            <person name="Sun C."/>
            <person name="Schmutz J."/>
            <person name="Leebens-Mack J.H."/>
            <person name="Li F.W."/>
            <person name="Wang L."/>
        </authorList>
    </citation>
    <scope>NUCLEOTIDE SEQUENCE [LARGE SCALE GENOMIC DNA]</scope>
    <source>
        <strain evidence="2">cv. PW_Plant_1</strain>
    </source>
</reference>
<evidence type="ECO:0000313" key="1">
    <source>
        <dbReference type="EMBL" id="KAJ7528759.1"/>
    </source>
</evidence>
<name>A0ACC2BH47_DIPCM</name>